<dbReference type="AlphaFoldDB" id="A0A6J4U8A0"/>
<reference evidence="1" key="1">
    <citation type="submission" date="2020-02" db="EMBL/GenBank/DDBJ databases">
        <authorList>
            <person name="Meier V. D."/>
        </authorList>
    </citation>
    <scope>NUCLEOTIDE SEQUENCE</scope>
    <source>
        <strain evidence="1">AVDCRST_MAG73</strain>
    </source>
</reference>
<dbReference type="EMBL" id="CADCWE010000138">
    <property type="protein sequence ID" value="CAA9543694.1"/>
    <property type="molecule type" value="Genomic_DNA"/>
</dbReference>
<accession>A0A6J4U8A0</accession>
<organism evidence="1">
    <name type="scientific">uncultured Thermomicrobiales bacterium</name>
    <dbReference type="NCBI Taxonomy" id="1645740"/>
    <lineage>
        <taxon>Bacteria</taxon>
        <taxon>Pseudomonadati</taxon>
        <taxon>Thermomicrobiota</taxon>
        <taxon>Thermomicrobia</taxon>
        <taxon>Thermomicrobiales</taxon>
        <taxon>environmental samples</taxon>
    </lineage>
</organism>
<proteinExistence type="predicted"/>
<sequence>MADPRRVGLAEEQRAEPLGLVGSGVAT</sequence>
<evidence type="ECO:0000313" key="1">
    <source>
        <dbReference type="EMBL" id="CAA9543694.1"/>
    </source>
</evidence>
<gene>
    <name evidence="1" type="ORF">AVDCRST_MAG73-2195</name>
</gene>
<feature type="non-terminal residue" evidence="1">
    <location>
        <position position="27"/>
    </location>
</feature>
<protein>
    <submittedName>
        <fullName evidence="1">Uncharacterized protein</fullName>
    </submittedName>
</protein>
<name>A0A6J4U8A0_9BACT</name>